<dbReference type="Proteomes" id="UP000468344">
    <property type="component" value="Unassembled WGS sequence"/>
</dbReference>
<organism evidence="8 9">
    <name type="scientific">Phocaeicola vulgatus</name>
    <name type="common">Bacteroides vulgatus</name>
    <dbReference type="NCBI Taxonomy" id="821"/>
    <lineage>
        <taxon>Bacteria</taxon>
        <taxon>Pseudomonadati</taxon>
        <taxon>Bacteroidota</taxon>
        <taxon>Bacteroidia</taxon>
        <taxon>Bacteroidales</taxon>
        <taxon>Bacteroidaceae</taxon>
        <taxon>Phocaeicola</taxon>
    </lineage>
</organism>
<keyword evidence="2" id="KW-1003">Cell membrane</keyword>
<feature type="transmembrane region" description="Helical" evidence="6">
    <location>
        <begin position="383"/>
        <end position="404"/>
    </location>
</feature>
<dbReference type="EMBL" id="WDBY01000020">
    <property type="protein sequence ID" value="KAB6477376.1"/>
    <property type="molecule type" value="Genomic_DNA"/>
</dbReference>
<feature type="transmembrane region" description="Helical" evidence="6">
    <location>
        <begin position="93"/>
        <end position="120"/>
    </location>
</feature>
<keyword evidence="3 6" id="KW-0812">Transmembrane</keyword>
<feature type="transmembrane region" description="Helical" evidence="6">
    <location>
        <begin position="192"/>
        <end position="213"/>
    </location>
</feature>
<feature type="transmembrane region" description="Helical" evidence="6">
    <location>
        <begin position="319"/>
        <end position="343"/>
    </location>
</feature>
<comment type="subcellular location">
    <subcellularLocation>
        <location evidence="1">Cell membrane</location>
        <topology evidence="1">Multi-pass membrane protein</topology>
    </subcellularLocation>
</comment>
<dbReference type="InterPro" id="IPR050833">
    <property type="entry name" value="Poly_Biosynth_Transport"/>
</dbReference>
<evidence type="ECO:0000313" key="8">
    <source>
        <dbReference type="EMBL" id="KAB6477376.1"/>
    </source>
</evidence>
<evidence type="ECO:0000256" key="1">
    <source>
        <dbReference type="ARBA" id="ARBA00004651"/>
    </source>
</evidence>
<protein>
    <submittedName>
        <fullName evidence="8">Lipopolysaccharide biosynthesis protein</fullName>
    </submittedName>
</protein>
<evidence type="ECO:0000256" key="5">
    <source>
        <dbReference type="ARBA" id="ARBA00023136"/>
    </source>
</evidence>
<dbReference type="Proteomes" id="UP000483142">
    <property type="component" value="Unassembled WGS sequence"/>
</dbReference>
<feature type="transmembrane region" description="Helical" evidence="6">
    <location>
        <begin position="410"/>
        <end position="429"/>
    </location>
</feature>
<feature type="transmembrane region" description="Helical" evidence="6">
    <location>
        <begin position="49"/>
        <end position="73"/>
    </location>
</feature>
<evidence type="ECO:0000313" key="9">
    <source>
        <dbReference type="Proteomes" id="UP000468344"/>
    </source>
</evidence>
<feature type="transmembrane region" description="Helical" evidence="6">
    <location>
        <begin position="20"/>
        <end position="37"/>
    </location>
</feature>
<evidence type="ECO:0000313" key="7">
    <source>
        <dbReference type="EMBL" id="KAB6452562.1"/>
    </source>
</evidence>
<proteinExistence type="predicted"/>
<comment type="caution">
    <text evidence="8">The sequence shown here is derived from an EMBL/GenBank/DDBJ whole genome shotgun (WGS) entry which is preliminary data.</text>
</comment>
<keyword evidence="4 6" id="KW-1133">Transmembrane helix</keyword>
<sequence length="519" mass="58084">MQNKNIEKISNNKRIAKNTLLLYCRMLLLMIISLYTSRVILNALGVEDYGIYNVVGGVVSLFSILSGSISAAISRYMTFELGKRDNKNMQSIFCTAINIQLMIVLAITILLETVGLWFMNNKMVISPERADAAYWCFQFSVITFGVNLLSTPYNAIIVAYERMSAFAYISLFDAISKLAIAFVILLNPIDRLVYYGALVLVAGIIQRYLYVLYCRKHFSECRYTLIFDRKITKEMFGFAGWNFIGASSAVLRDQGGNILINMFCGATVNAARGIAMSVNSAVYGFVANFMIALNPQITKNYASGDYGYMFSLAFQGARLSYYILLILSLPIFVTTPYLLHLWLGIVPEHASNFTRLVLLFTMSESLASPLVTIMLATGKIKNYQLIVGGLQLLNLPISYVGLKLGFPPEVTFITAIIVSVVCEFARLIMLRKMVGLSIRKFLKDVYINVVIVTVVAAILPLIIDFFIDAYNFKLFSITVLCSVISAMMAIYYVGCTASDRVFITQYVSKFLKKLNDKAK</sequence>
<evidence type="ECO:0000256" key="2">
    <source>
        <dbReference type="ARBA" id="ARBA00022475"/>
    </source>
</evidence>
<feature type="transmembrane region" description="Helical" evidence="6">
    <location>
        <begin position="355"/>
        <end position="376"/>
    </location>
</feature>
<accession>A0A6I0ZEY6</accession>
<feature type="transmembrane region" description="Helical" evidence="6">
    <location>
        <begin position="132"/>
        <end position="153"/>
    </location>
</feature>
<name>A0A6I0ZEY6_PHOVU</name>
<dbReference type="EMBL" id="WDBZ01000021">
    <property type="protein sequence ID" value="KAB6452562.1"/>
    <property type="molecule type" value="Genomic_DNA"/>
</dbReference>
<evidence type="ECO:0000313" key="10">
    <source>
        <dbReference type="Proteomes" id="UP000483142"/>
    </source>
</evidence>
<keyword evidence="5 6" id="KW-0472">Membrane</keyword>
<feature type="transmembrane region" description="Helical" evidence="6">
    <location>
        <begin position="165"/>
        <end position="186"/>
    </location>
</feature>
<reference evidence="9 10" key="1">
    <citation type="journal article" date="2019" name="Nat. Med.">
        <title>A library of human gut bacterial isolates paired with longitudinal multiomics data enables mechanistic microbiome research.</title>
        <authorList>
            <person name="Poyet M."/>
            <person name="Groussin M."/>
            <person name="Gibbons S.M."/>
            <person name="Avila-Pacheco J."/>
            <person name="Jiang X."/>
            <person name="Kearney S.M."/>
            <person name="Perrotta A.R."/>
            <person name="Berdy B."/>
            <person name="Zhao S."/>
            <person name="Lieberman T.D."/>
            <person name="Swanson P.K."/>
            <person name="Smith M."/>
            <person name="Roesemann S."/>
            <person name="Alexander J.E."/>
            <person name="Rich S.A."/>
            <person name="Livny J."/>
            <person name="Vlamakis H."/>
            <person name="Clish C."/>
            <person name="Bullock K."/>
            <person name="Deik A."/>
            <person name="Scott J."/>
            <person name="Pierce K.A."/>
            <person name="Xavier R.J."/>
            <person name="Alm E.J."/>
        </authorList>
    </citation>
    <scope>NUCLEOTIDE SEQUENCE [LARGE SCALE GENOMIC DNA]</scope>
    <source>
        <strain evidence="8 9">BIOML-A140</strain>
        <strain evidence="7 10">BIOML-A141</strain>
    </source>
</reference>
<dbReference type="GO" id="GO:0005886">
    <property type="term" value="C:plasma membrane"/>
    <property type="evidence" value="ECO:0007669"/>
    <property type="project" value="UniProtKB-SubCell"/>
</dbReference>
<evidence type="ECO:0000256" key="3">
    <source>
        <dbReference type="ARBA" id="ARBA00022692"/>
    </source>
</evidence>
<dbReference type="AlphaFoldDB" id="A0A6I0ZEY6"/>
<dbReference type="PANTHER" id="PTHR30250">
    <property type="entry name" value="PST FAMILY PREDICTED COLANIC ACID TRANSPORTER"/>
    <property type="match status" value="1"/>
</dbReference>
<dbReference type="RefSeq" id="WP_196042932.1">
    <property type="nucleotide sequence ID" value="NZ_JAJCMF010000030.1"/>
</dbReference>
<evidence type="ECO:0000256" key="6">
    <source>
        <dbReference type="SAM" id="Phobius"/>
    </source>
</evidence>
<feature type="transmembrane region" description="Helical" evidence="6">
    <location>
        <begin position="445"/>
        <end position="467"/>
    </location>
</feature>
<gene>
    <name evidence="8" type="ORF">GAZ06_11670</name>
    <name evidence="7" type="ORF">GAZ09_11720</name>
</gene>
<dbReference type="PANTHER" id="PTHR30250:SF26">
    <property type="entry name" value="PSMA PROTEIN"/>
    <property type="match status" value="1"/>
</dbReference>
<evidence type="ECO:0000256" key="4">
    <source>
        <dbReference type="ARBA" id="ARBA00022989"/>
    </source>
</evidence>
<feature type="transmembrane region" description="Helical" evidence="6">
    <location>
        <begin position="473"/>
        <end position="493"/>
    </location>
</feature>